<dbReference type="Gene3D" id="3.10.20.90">
    <property type="entry name" value="Phosphatidylinositol 3-kinase Catalytic Subunit, Chain A, domain 1"/>
    <property type="match status" value="1"/>
</dbReference>
<dbReference type="RefSeq" id="XP_014676913.1">
    <property type="nucleotide sequence ID" value="XM_014821427.1"/>
</dbReference>
<reference evidence="3" key="1">
    <citation type="submission" date="2025-08" db="UniProtKB">
        <authorList>
            <consortium name="RefSeq"/>
        </authorList>
    </citation>
    <scope>IDENTIFICATION</scope>
</reference>
<evidence type="ECO:0000313" key="3">
    <source>
        <dbReference type="RefSeq" id="XP_014676913.1"/>
    </source>
</evidence>
<proteinExistence type="predicted"/>
<name>A0ABM1EXJ2_PRICU</name>
<evidence type="ECO:0000259" key="1">
    <source>
        <dbReference type="PROSITE" id="PS50200"/>
    </source>
</evidence>
<organism evidence="2 3">
    <name type="scientific">Priapulus caudatus</name>
    <name type="common">Priapulid worm</name>
    <dbReference type="NCBI Taxonomy" id="37621"/>
    <lineage>
        <taxon>Eukaryota</taxon>
        <taxon>Metazoa</taxon>
        <taxon>Ecdysozoa</taxon>
        <taxon>Scalidophora</taxon>
        <taxon>Priapulida</taxon>
        <taxon>Priapulimorpha</taxon>
        <taxon>Priapulimorphida</taxon>
        <taxon>Priapulidae</taxon>
        <taxon>Priapulus</taxon>
    </lineage>
</organism>
<sequence length="95" mass="10874">MLSSTLPRSFSLPLGMLHNVLPDPFPELSSPLSPHDNDHSMTVMLNFYNNDNSYKQLLIEEHLRAKDVCHLLAMKNHVPEEKSWAIVEHIEELGL</sequence>
<dbReference type="PANTHER" id="PTHR11243:SF38">
    <property type="entry name" value="GROWTH FACTOR RECEPTOR-BOUND PROTEIN 14-LIKE ISOFORM X1"/>
    <property type="match status" value="1"/>
</dbReference>
<feature type="non-terminal residue" evidence="3">
    <location>
        <position position="95"/>
    </location>
</feature>
<dbReference type="InterPro" id="IPR039664">
    <property type="entry name" value="GRB/APBB1IP"/>
</dbReference>
<dbReference type="PANTHER" id="PTHR11243">
    <property type="entry name" value="GROWTH FACTOR RECEPTOR-BOUND PROTEIN"/>
    <property type="match status" value="1"/>
</dbReference>
<dbReference type="GeneID" id="106816803"/>
<dbReference type="PROSITE" id="PS50200">
    <property type="entry name" value="RA"/>
    <property type="match status" value="1"/>
</dbReference>
<keyword evidence="2" id="KW-1185">Reference proteome</keyword>
<dbReference type="Proteomes" id="UP000695022">
    <property type="component" value="Unplaced"/>
</dbReference>
<protein>
    <submittedName>
        <fullName evidence="3">Growth factor receptor-bound protein 14-like</fullName>
    </submittedName>
</protein>
<dbReference type="Pfam" id="PF21989">
    <property type="entry name" value="RA_2"/>
    <property type="match status" value="1"/>
</dbReference>
<dbReference type="InterPro" id="IPR029071">
    <property type="entry name" value="Ubiquitin-like_domsf"/>
</dbReference>
<dbReference type="SUPFAM" id="SSF54236">
    <property type="entry name" value="Ubiquitin-like"/>
    <property type="match status" value="1"/>
</dbReference>
<accession>A0ABM1EXJ2</accession>
<evidence type="ECO:0000313" key="2">
    <source>
        <dbReference type="Proteomes" id="UP000695022"/>
    </source>
</evidence>
<dbReference type="InterPro" id="IPR000159">
    <property type="entry name" value="RA_dom"/>
</dbReference>
<feature type="domain" description="Ras-associating" evidence="1">
    <location>
        <begin position="37"/>
        <end position="95"/>
    </location>
</feature>
<gene>
    <name evidence="3" type="primary">LOC106816803</name>
</gene>